<dbReference type="Pfam" id="PF01734">
    <property type="entry name" value="Patatin"/>
    <property type="match status" value="1"/>
</dbReference>
<evidence type="ECO:0000256" key="7">
    <source>
        <dbReference type="PROSITE-ProRule" id="PRU00175"/>
    </source>
</evidence>
<reference evidence="13" key="1">
    <citation type="submission" date="2016-07" db="EMBL/GenBank/DDBJ databases">
        <title>Multiple horizontal gene transfer events from other fungi enriched the ability of initially mycotrophic Trichoderma (Ascomycota) to feed on dead plant biomass.</title>
        <authorList>
            <consortium name="DOE Joint Genome Institute"/>
            <person name="Atanasova L."/>
            <person name="Chenthamara K."/>
            <person name="Zhang J."/>
            <person name="Grujic M."/>
            <person name="Henrissat B."/>
            <person name="Kuo A."/>
            <person name="Aerts A."/>
            <person name="Salamov A."/>
            <person name="Lipzen A."/>
            <person name="Labutti K."/>
            <person name="Barry K."/>
            <person name="Miao Y."/>
            <person name="Rahimi M.J."/>
            <person name="Shen Q."/>
            <person name="Grigoriev I.V."/>
            <person name="Kubicek C.P."/>
            <person name="Druzhinina I.S."/>
        </authorList>
    </citation>
    <scope>NUCLEOTIDE SEQUENCE [LARGE SCALE GENOMIC DNA]</scope>
    <source>
        <strain evidence="13">TUCIM 6016</strain>
    </source>
</reference>
<dbReference type="RefSeq" id="XP_024748512.1">
    <property type="nucleotide sequence ID" value="XM_024890920.1"/>
</dbReference>
<protein>
    <recommendedName>
        <fullName evidence="14">FabD/lysophospholipase-like protein</fullName>
    </recommendedName>
</protein>
<dbReference type="InterPro" id="IPR016035">
    <property type="entry name" value="Acyl_Trfase/lysoPLipase"/>
</dbReference>
<gene>
    <name evidence="12" type="ORF">BBK36DRAFT_1122202</name>
</gene>
<dbReference type="PROSITE" id="PS50089">
    <property type="entry name" value="ZF_RING_2"/>
    <property type="match status" value="1"/>
</dbReference>
<comment type="caution">
    <text evidence="8">Lacks conserved residue(s) required for the propagation of feature annotation.</text>
</comment>
<dbReference type="Proteomes" id="UP000241546">
    <property type="component" value="Unassembled WGS sequence"/>
</dbReference>
<dbReference type="GO" id="GO:0047499">
    <property type="term" value="F:calcium-independent phospholipase A2 activity"/>
    <property type="evidence" value="ECO:0007669"/>
    <property type="project" value="TreeGrafter"/>
</dbReference>
<dbReference type="InterPro" id="IPR002641">
    <property type="entry name" value="PNPLA_dom"/>
</dbReference>
<evidence type="ECO:0000313" key="13">
    <source>
        <dbReference type="Proteomes" id="UP000241546"/>
    </source>
</evidence>
<dbReference type="InterPro" id="IPR017907">
    <property type="entry name" value="Znf_RING_CS"/>
</dbReference>
<dbReference type="GO" id="GO:0016020">
    <property type="term" value="C:membrane"/>
    <property type="evidence" value="ECO:0007669"/>
    <property type="project" value="TreeGrafter"/>
</dbReference>
<keyword evidence="6 8" id="KW-0443">Lipid metabolism</keyword>
<name>A0A2T4B782_9HYPO</name>
<evidence type="ECO:0000259" key="10">
    <source>
        <dbReference type="PROSITE" id="PS50089"/>
    </source>
</evidence>
<evidence type="ECO:0000256" key="8">
    <source>
        <dbReference type="PROSITE-ProRule" id="PRU01161"/>
    </source>
</evidence>
<evidence type="ECO:0000259" key="11">
    <source>
        <dbReference type="PROSITE" id="PS51635"/>
    </source>
</evidence>
<keyword evidence="13" id="KW-1185">Reference proteome</keyword>
<proteinExistence type="predicted"/>
<dbReference type="GO" id="GO:0046486">
    <property type="term" value="P:glycerolipid metabolic process"/>
    <property type="evidence" value="ECO:0007669"/>
    <property type="project" value="UniProtKB-ARBA"/>
</dbReference>
<evidence type="ECO:0000256" key="9">
    <source>
        <dbReference type="SAM" id="MobiDB-lite"/>
    </source>
</evidence>
<feature type="non-terminal residue" evidence="12">
    <location>
        <position position="1"/>
    </location>
</feature>
<accession>A0A2T4B782</accession>
<dbReference type="OrthoDB" id="194358at2759"/>
<feature type="domain" description="PNPLA" evidence="11">
    <location>
        <begin position="652"/>
        <end position="860"/>
    </location>
</feature>
<keyword evidence="2 7" id="KW-0863">Zinc-finger</keyword>
<dbReference type="GO" id="GO:0019369">
    <property type="term" value="P:arachidonate metabolic process"/>
    <property type="evidence" value="ECO:0007669"/>
    <property type="project" value="TreeGrafter"/>
</dbReference>
<dbReference type="PROSITE" id="PS00518">
    <property type="entry name" value="ZF_RING_1"/>
    <property type="match status" value="1"/>
</dbReference>
<evidence type="ECO:0000313" key="12">
    <source>
        <dbReference type="EMBL" id="PTB65192.1"/>
    </source>
</evidence>
<dbReference type="EMBL" id="KZ680215">
    <property type="protein sequence ID" value="PTB65192.1"/>
    <property type="molecule type" value="Genomic_DNA"/>
</dbReference>
<dbReference type="PANTHER" id="PTHR24185:SF1">
    <property type="entry name" value="CALCIUM-INDEPENDENT PHOSPHOLIPASE A2-GAMMA"/>
    <property type="match status" value="1"/>
</dbReference>
<sequence>NGRPHEKVDEEVVHRLDQIFQQPDPTEQLMRHHNDIDTTWFGVEKRNNESVLHCSSRLLDILHESQTGEFKERFPHLVSFVGQTGKSYSSGKSTIIKMLMHRAQAKADPPVENPTLNPVPGLVDDNCPTTGDVHLYADPGTYYDQKPILYADSEGMTGGESTPRGLEQWSQAETDTAKKTRDLVKDKIIKTLTWATDASKRSREFAVKSLFPRILYTFSDVIVFVLREARTFETEVLKLLVEWAATSIDKSVNQPSRPHVIILLNAAEMTTDDNQWDPEWATKKLLDDYKDSVHRVPYLQRTISNSKLRKSVRTTKDLLDYYYHSVTVIKIPRKGCYMQIDAQLMKLSGIISDRCAESHDFKKMTRMLLNAERLPRYVNAAYDHFTRDLEAPFDFVAEARRHISPPQDFGGHVLNLMLFMYDQWRPTGAPVTGLFHRLALPVASCVMLAATRDRTQGSYSNVLRDTYKTPLCDAFLEFYYKWLRCSFQKDGQLCVNTKSSHEKGHQSYEGTILGRGHHQSASVHYPHSFEAWFTEIHENIEYLEKRFSQGDKEEGRFIPKMHRDIMEDFYTKHLSASRFRSHLTCVCCVGKIPEHALPCGHIICKACIQCFGDRKGQGLFTLYNCPLHPATCHWRSPLQIEYKPEEAGVRVLCLDGLVMINLSFLAILREIERSLGDHVPIQDFFDLIVGTSTGGILALGLGVKHWSVEECTAHFKGLCKQAFTKRAPRFLNTLTAMSGKGVYKSRTLENALQSAFDSNSVLYGGAHSAKPTSIRVAVTATLAREDRAAVLSNYNTEHRSDNLPYLFIRPQDPKHELKVWEAARATSAAPPYFKPFIQRQTMRAYTDGAIHHHCPVFIADQERQLLWEDVKDWPPDIVLSIGSGVKLDEDAPWSHETVHLSSSDDFFSRSSRPQRKVAGLGYLWRAANTIIEKHLDCEEAWKRYCDRREREHGDDTRKIRLNVHFARHRPPLDDVESMEEMELLAQRMVQEDREKVHQAMEKLIASSFYFESVGPAIRNIKTRQYRCRGTIRCRFRDNTPNLQGLGKILLRYCSRESEPEFWVRENYGLIFQKDRRITFPATTIKDMVKHSIFQFPREIEVEAAEPSSLTNICLCLQSSYRYGISPELLNISPSISGFPRELCALSGFILSSPDINVEEVDKASEVTSVISTRSTHGSVDSEPTTGRRKTYFVGGIMRRARSAMFSKENESRISFENRSSSSLRVAPEKHAYPVDVSELAGDSSFGGNRNGSTPSIRGEDEDSGNTDDEHENDYQTKGKGIMY</sequence>
<feature type="active site" description="Proton acceptor" evidence="8">
    <location>
        <position position="847"/>
    </location>
</feature>
<evidence type="ECO:0000256" key="2">
    <source>
        <dbReference type="ARBA" id="ARBA00022771"/>
    </source>
</evidence>
<feature type="domain" description="RING-type" evidence="10">
    <location>
        <begin position="585"/>
        <end position="628"/>
    </location>
</feature>
<feature type="region of interest" description="Disordered" evidence="9">
    <location>
        <begin position="1234"/>
        <end position="1283"/>
    </location>
</feature>
<dbReference type="Gene3D" id="3.40.1090.10">
    <property type="entry name" value="Cytosolic phospholipase A2 catalytic domain"/>
    <property type="match status" value="1"/>
</dbReference>
<feature type="short sequence motif" description="DGA/G" evidence="8">
    <location>
        <begin position="847"/>
        <end position="849"/>
    </location>
</feature>
<keyword evidence="1" id="KW-0479">Metal-binding</keyword>
<evidence type="ECO:0000256" key="4">
    <source>
        <dbReference type="ARBA" id="ARBA00022833"/>
    </source>
</evidence>
<dbReference type="GeneID" id="36599038"/>
<dbReference type="GO" id="GO:0008270">
    <property type="term" value="F:zinc ion binding"/>
    <property type="evidence" value="ECO:0007669"/>
    <property type="project" value="UniProtKB-KW"/>
</dbReference>
<keyword evidence="3 8" id="KW-0378">Hydrolase</keyword>
<feature type="short sequence motif" description="GXSXG" evidence="8">
    <location>
        <begin position="690"/>
        <end position="694"/>
    </location>
</feature>
<feature type="compositionally biased region" description="Acidic residues" evidence="9">
    <location>
        <begin position="1259"/>
        <end position="1271"/>
    </location>
</feature>
<dbReference type="PANTHER" id="PTHR24185">
    <property type="entry name" value="CALCIUM-INDEPENDENT PHOSPHOLIPASE A2-GAMMA"/>
    <property type="match status" value="1"/>
</dbReference>
<evidence type="ECO:0000256" key="6">
    <source>
        <dbReference type="ARBA" id="ARBA00023098"/>
    </source>
</evidence>
<dbReference type="GO" id="GO:0016042">
    <property type="term" value="P:lipid catabolic process"/>
    <property type="evidence" value="ECO:0007669"/>
    <property type="project" value="UniProtKB-UniRule"/>
</dbReference>
<feature type="compositionally biased region" description="Polar residues" evidence="9">
    <location>
        <begin position="1245"/>
        <end position="1255"/>
    </location>
</feature>
<dbReference type="PROSITE" id="PS51635">
    <property type="entry name" value="PNPLA"/>
    <property type="match status" value="1"/>
</dbReference>
<dbReference type="CDD" id="cd07199">
    <property type="entry name" value="Pat17_PNPLA8_PNPLA9_like"/>
    <property type="match status" value="1"/>
</dbReference>
<dbReference type="InterPro" id="IPR001841">
    <property type="entry name" value="Znf_RING"/>
</dbReference>
<evidence type="ECO:0000256" key="5">
    <source>
        <dbReference type="ARBA" id="ARBA00022963"/>
    </source>
</evidence>
<organism evidence="12 13">
    <name type="scientific">Trichoderma citrinoviride</name>
    <dbReference type="NCBI Taxonomy" id="58853"/>
    <lineage>
        <taxon>Eukaryota</taxon>
        <taxon>Fungi</taxon>
        <taxon>Dikarya</taxon>
        <taxon>Ascomycota</taxon>
        <taxon>Pezizomycotina</taxon>
        <taxon>Sordariomycetes</taxon>
        <taxon>Hypocreomycetidae</taxon>
        <taxon>Hypocreales</taxon>
        <taxon>Hypocreaceae</taxon>
        <taxon>Trichoderma</taxon>
    </lineage>
</organism>
<keyword evidence="5 8" id="KW-0442">Lipid degradation</keyword>
<evidence type="ECO:0008006" key="14">
    <source>
        <dbReference type="Google" id="ProtNLM"/>
    </source>
</evidence>
<feature type="active site" description="Nucleophile" evidence="8">
    <location>
        <position position="692"/>
    </location>
</feature>
<evidence type="ECO:0000256" key="1">
    <source>
        <dbReference type="ARBA" id="ARBA00022723"/>
    </source>
</evidence>
<keyword evidence="4" id="KW-0862">Zinc</keyword>
<dbReference type="SUPFAM" id="SSF52151">
    <property type="entry name" value="FabD/lysophospholipase-like"/>
    <property type="match status" value="1"/>
</dbReference>
<evidence type="ECO:0000256" key="3">
    <source>
        <dbReference type="ARBA" id="ARBA00022801"/>
    </source>
</evidence>